<dbReference type="PANTHER" id="PTHR48462:SF1">
    <property type="entry name" value="PROTEIN, PUTATIVE-RELATED"/>
    <property type="match status" value="1"/>
</dbReference>
<dbReference type="AlphaFoldDB" id="A0A1X7UCV6"/>
<name>A0A1X7UCV6_AMPQE</name>
<organism evidence="1">
    <name type="scientific">Amphimedon queenslandica</name>
    <name type="common">Sponge</name>
    <dbReference type="NCBI Taxonomy" id="400682"/>
    <lineage>
        <taxon>Eukaryota</taxon>
        <taxon>Metazoa</taxon>
        <taxon>Porifera</taxon>
        <taxon>Demospongiae</taxon>
        <taxon>Heteroscleromorpha</taxon>
        <taxon>Haplosclerida</taxon>
        <taxon>Niphatidae</taxon>
        <taxon>Amphimedon</taxon>
    </lineage>
</organism>
<protein>
    <submittedName>
        <fullName evidence="1">Uncharacterized protein</fullName>
    </submittedName>
</protein>
<sequence>MPHTSSTASCPFCTFPADPRGDHALACVGNGDRTHRHNGLRVDSAAQSADLSHSMGAPSLIPDSVSRSADVFLLSWSQGCPAVLDVSVNSPIQRLTLSNAAFSQEPFHSWLNTGSHSPIDSFEDFNLVITQKSLSRAIHSLLYDKLFSSATGPRFRALFLSSIIPHAGDWLLALLSPSLGLHFLDLDFKTCQMYWLGIPLFSSDIVCPLCTRACDPLGDLSVPCGGNGDKILRHNSLRNVLFTAAQAAALSPHREVPSIVPGSCSHLADLYLPNWSQGKPAAVDVTVISFQPQRVSQTAISQGSALLYAEEHKNIVRFEDCKQVGVSFLPLAVEILGGWSLRAKSTIRTIDIIWLPVEDDWSHALLLLTNIIHAGDWLGIIASSTLGLHLLDAEFRVCLRYWLGVPLAKAVCDSVVLQCQMQLGLSSILSPDVDGQLDLPSTSSDSVPCPPKGVRDLWADILFFTLRSVVDCPDDLDAWSCLLNGILLLSFKFCVVSKVVMSFSPDSAPGPTGLSPNHHKEGIHCPSPSTSTNFLRLTQLTTHLAFGLLQAIALHLCGASVLASRKKSGGLCPIAMEVFQRLASKCLVSLVPPQIHSIFRPHQ</sequence>
<reference evidence="1" key="1">
    <citation type="submission" date="2017-05" db="UniProtKB">
        <authorList>
            <consortium name="EnsemblMetazoa"/>
        </authorList>
    </citation>
    <scope>IDENTIFICATION</scope>
</reference>
<evidence type="ECO:0000313" key="1">
    <source>
        <dbReference type="EnsemblMetazoa" id="Aqu2.1.25485_001"/>
    </source>
</evidence>
<proteinExistence type="predicted"/>
<dbReference type="EnsemblMetazoa" id="Aqu2.1.25485_001">
    <property type="protein sequence ID" value="Aqu2.1.25485_001"/>
    <property type="gene ID" value="Aqu2.1.25485"/>
</dbReference>
<dbReference type="PANTHER" id="PTHR48462">
    <property type="entry name" value="PROTEIN, PUTATIVE-RELATED"/>
    <property type="match status" value="1"/>
</dbReference>
<accession>A0A1X7UCV6</accession>
<dbReference type="InParanoid" id="A0A1X7UCV6"/>